<dbReference type="EMBL" id="PP965177">
    <property type="protein sequence ID" value="XDJ02466.1"/>
    <property type="molecule type" value="Genomic_DNA"/>
</dbReference>
<evidence type="ECO:0000313" key="1">
    <source>
        <dbReference type="EMBL" id="XDJ02466.1"/>
    </source>
</evidence>
<proteinExistence type="predicted"/>
<organism evidence="1">
    <name type="scientific">Bacillus phage KoopaTroopa</name>
    <dbReference type="NCBI Taxonomy" id="3234046"/>
    <lineage>
        <taxon>Viruses</taxon>
        <taxon>Duplodnaviria</taxon>
        <taxon>Heunggongvirae</taxon>
        <taxon>Uroviricota</taxon>
        <taxon>Caudoviricetes</taxon>
    </lineage>
</organism>
<sequence length="168" mass="20277">MCFLLDKIHILYRRDFMNWLKNKLRDWLGVNQLLKSYELLNTSYKELREVHDVLSETHKVLLDKYTELDNGVDVLVNQNEIIESRNRELSRRNEFILKNFQIAVDHNPYENQSWAVVCINGQPQYVNFLTLRNHEAQQIMHYLKHYDKGSMVVDSPHRTMKLDTFKYF</sequence>
<name>A0AB39C7A3_9CAUD</name>
<protein>
    <submittedName>
        <fullName evidence="1">Uncharacterized protein</fullName>
    </submittedName>
</protein>
<accession>A0AB39C7A3</accession>
<reference evidence="1" key="1">
    <citation type="submission" date="2024-06" db="EMBL/GenBank/DDBJ databases">
        <authorList>
            <person name="Lee H."/>
            <person name="Agrawal S."/>
        </authorList>
    </citation>
    <scope>NUCLEOTIDE SEQUENCE</scope>
</reference>